<protein>
    <submittedName>
        <fullName evidence="1">Uncharacterized protein</fullName>
    </submittedName>
</protein>
<sequence length="62" mass="7015">MCLLPKLTMKPTADDKDTINEQEAIGEPQIWYGFGTDLLPQNHNNLKMLWILITSAVKLSSQ</sequence>
<proteinExistence type="predicted"/>
<gene>
    <name evidence="1" type="ORF">PR048_002223</name>
</gene>
<keyword evidence="2" id="KW-1185">Reference proteome</keyword>
<accession>A0ABQ9IJN9</accession>
<evidence type="ECO:0000313" key="2">
    <source>
        <dbReference type="Proteomes" id="UP001159363"/>
    </source>
</evidence>
<reference evidence="1 2" key="1">
    <citation type="submission" date="2023-02" db="EMBL/GenBank/DDBJ databases">
        <title>LHISI_Scaffold_Assembly.</title>
        <authorList>
            <person name="Stuart O.P."/>
            <person name="Cleave R."/>
            <person name="Magrath M.J.L."/>
            <person name="Mikheyev A.S."/>
        </authorList>
    </citation>
    <scope>NUCLEOTIDE SEQUENCE [LARGE SCALE GENOMIC DNA]</scope>
    <source>
        <strain evidence="1">Daus_M_001</strain>
        <tissue evidence="1">Leg muscle</tissue>
    </source>
</reference>
<feature type="non-terminal residue" evidence="1">
    <location>
        <position position="62"/>
    </location>
</feature>
<evidence type="ECO:0000313" key="1">
    <source>
        <dbReference type="EMBL" id="KAJ8896877.1"/>
    </source>
</evidence>
<comment type="caution">
    <text evidence="1">The sequence shown here is derived from an EMBL/GenBank/DDBJ whole genome shotgun (WGS) entry which is preliminary data.</text>
</comment>
<name>A0ABQ9IJN9_9NEOP</name>
<dbReference type="EMBL" id="JARBHB010000001">
    <property type="protein sequence ID" value="KAJ8896877.1"/>
    <property type="molecule type" value="Genomic_DNA"/>
</dbReference>
<organism evidence="1 2">
    <name type="scientific">Dryococelus australis</name>
    <dbReference type="NCBI Taxonomy" id="614101"/>
    <lineage>
        <taxon>Eukaryota</taxon>
        <taxon>Metazoa</taxon>
        <taxon>Ecdysozoa</taxon>
        <taxon>Arthropoda</taxon>
        <taxon>Hexapoda</taxon>
        <taxon>Insecta</taxon>
        <taxon>Pterygota</taxon>
        <taxon>Neoptera</taxon>
        <taxon>Polyneoptera</taxon>
        <taxon>Phasmatodea</taxon>
        <taxon>Verophasmatodea</taxon>
        <taxon>Anareolatae</taxon>
        <taxon>Phasmatidae</taxon>
        <taxon>Eurycanthinae</taxon>
        <taxon>Dryococelus</taxon>
    </lineage>
</organism>
<dbReference type="Proteomes" id="UP001159363">
    <property type="component" value="Chromosome 1"/>
</dbReference>